<dbReference type="Proteomes" id="UP001333110">
    <property type="component" value="Unassembled WGS sequence"/>
</dbReference>
<sequence>MDNDIDSGIECTLSKFADDTKLSGAVDSLEGRDAIQRDLDRFEKWTYVNLMKCEVLHLDWGDPQYQYRLGNEWVEISPAEKDLGIPLDERLG</sequence>
<evidence type="ECO:0000313" key="2">
    <source>
        <dbReference type="Proteomes" id="UP001333110"/>
    </source>
</evidence>
<evidence type="ECO:0008006" key="3">
    <source>
        <dbReference type="Google" id="ProtNLM"/>
    </source>
</evidence>
<dbReference type="AlphaFoldDB" id="A0AAN7PHE3"/>
<accession>A0AAN7PHE3</accession>
<keyword evidence="2" id="KW-1185">Reference proteome</keyword>
<reference evidence="1 2" key="1">
    <citation type="journal article" date="2023" name="J. Hered.">
        <title>Chromosome-level genome of the wood stork (Mycteria americana) provides insight into avian chromosome evolution.</title>
        <authorList>
            <person name="Flamio R. Jr."/>
            <person name="Ramstad K.M."/>
        </authorList>
    </citation>
    <scope>NUCLEOTIDE SEQUENCE [LARGE SCALE GENOMIC DNA]</scope>
    <source>
        <strain evidence="1">JAX WOST 10</strain>
    </source>
</reference>
<proteinExistence type="predicted"/>
<protein>
    <recommendedName>
        <fullName evidence="3">Rna-directed dna polymerase from mobile element jockey-like</fullName>
    </recommendedName>
</protein>
<organism evidence="1 2">
    <name type="scientific">Mycteria americana</name>
    <name type="common">Wood stork</name>
    <dbReference type="NCBI Taxonomy" id="33587"/>
    <lineage>
        <taxon>Eukaryota</taxon>
        <taxon>Metazoa</taxon>
        <taxon>Chordata</taxon>
        <taxon>Craniata</taxon>
        <taxon>Vertebrata</taxon>
        <taxon>Euteleostomi</taxon>
        <taxon>Archelosauria</taxon>
        <taxon>Archosauria</taxon>
        <taxon>Dinosauria</taxon>
        <taxon>Saurischia</taxon>
        <taxon>Theropoda</taxon>
        <taxon>Coelurosauria</taxon>
        <taxon>Aves</taxon>
        <taxon>Neognathae</taxon>
        <taxon>Neoaves</taxon>
        <taxon>Aequornithes</taxon>
        <taxon>Ciconiiformes</taxon>
        <taxon>Ciconiidae</taxon>
        <taxon>Mycteria</taxon>
    </lineage>
</organism>
<gene>
    <name evidence="1" type="ORF">QYF61_016747</name>
</gene>
<evidence type="ECO:0000313" key="1">
    <source>
        <dbReference type="EMBL" id="KAK4831277.1"/>
    </source>
</evidence>
<comment type="caution">
    <text evidence="1">The sequence shown here is derived from an EMBL/GenBank/DDBJ whole genome shotgun (WGS) entry which is preliminary data.</text>
</comment>
<dbReference type="EMBL" id="JAUNZN010000001">
    <property type="protein sequence ID" value="KAK4831277.1"/>
    <property type="molecule type" value="Genomic_DNA"/>
</dbReference>
<dbReference type="PANTHER" id="PTHR33332">
    <property type="entry name" value="REVERSE TRANSCRIPTASE DOMAIN-CONTAINING PROTEIN"/>
    <property type="match status" value="1"/>
</dbReference>
<name>A0AAN7PHE3_MYCAM</name>